<evidence type="ECO:0000256" key="1">
    <source>
        <dbReference type="ARBA" id="ARBA00008791"/>
    </source>
</evidence>
<dbReference type="CDD" id="cd00293">
    <property type="entry name" value="USP-like"/>
    <property type="match status" value="1"/>
</dbReference>
<comment type="caution">
    <text evidence="3">The sequence shown here is derived from an EMBL/GenBank/DDBJ whole genome shotgun (WGS) entry which is preliminary data.</text>
</comment>
<feature type="domain" description="UspA" evidence="2">
    <location>
        <begin position="207"/>
        <end position="273"/>
    </location>
</feature>
<dbReference type="PRINTS" id="PR01438">
    <property type="entry name" value="UNVRSLSTRESS"/>
</dbReference>
<comment type="similarity">
    <text evidence="1">Belongs to the universal stress protein A family.</text>
</comment>
<dbReference type="RefSeq" id="WP_142896088.1">
    <property type="nucleotide sequence ID" value="NZ_ML660054.1"/>
</dbReference>
<dbReference type="Proteomes" id="UP000315252">
    <property type="component" value="Unassembled WGS sequence"/>
</dbReference>
<name>A0A545TT28_9PROT</name>
<dbReference type="OrthoDB" id="9804721at2"/>
<reference evidence="3 4" key="1">
    <citation type="submission" date="2019-06" db="EMBL/GenBank/DDBJ databases">
        <title>Whole genome sequence for Rhodospirillaceae sp. R148.</title>
        <authorList>
            <person name="Wang G."/>
        </authorList>
    </citation>
    <scope>NUCLEOTIDE SEQUENCE [LARGE SCALE GENOMIC DNA]</scope>
    <source>
        <strain evidence="3 4">R148</strain>
    </source>
</reference>
<dbReference type="Pfam" id="PF00582">
    <property type="entry name" value="Usp"/>
    <property type="match status" value="2"/>
</dbReference>
<dbReference type="Gene3D" id="3.40.50.12370">
    <property type="match status" value="1"/>
</dbReference>
<evidence type="ECO:0000259" key="2">
    <source>
        <dbReference type="Pfam" id="PF00582"/>
    </source>
</evidence>
<dbReference type="AlphaFoldDB" id="A0A545TT28"/>
<proteinExistence type="inferred from homology"/>
<keyword evidence="4" id="KW-1185">Reference proteome</keyword>
<dbReference type="InterPro" id="IPR006016">
    <property type="entry name" value="UspA"/>
</dbReference>
<dbReference type="PANTHER" id="PTHR46268">
    <property type="entry name" value="STRESS RESPONSE PROTEIN NHAX"/>
    <property type="match status" value="1"/>
</dbReference>
<dbReference type="SUPFAM" id="SSF52402">
    <property type="entry name" value="Adenine nucleotide alpha hydrolases-like"/>
    <property type="match status" value="2"/>
</dbReference>
<gene>
    <name evidence="3" type="ORF">FKG95_09310</name>
</gene>
<organism evidence="3 4">
    <name type="scientific">Denitrobaculum tricleocarpae</name>
    <dbReference type="NCBI Taxonomy" id="2591009"/>
    <lineage>
        <taxon>Bacteria</taxon>
        <taxon>Pseudomonadati</taxon>
        <taxon>Pseudomonadota</taxon>
        <taxon>Alphaproteobacteria</taxon>
        <taxon>Rhodospirillales</taxon>
        <taxon>Rhodospirillaceae</taxon>
        <taxon>Denitrobaculum</taxon>
    </lineage>
</organism>
<evidence type="ECO:0000313" key="4">
    <source>
        <dbReference type="Proteomes" id="UP000315252"/>
    </source>
</evidence>
<feature type="domain" description="UspA" evidence="2">
    <location>
        <begin position="3"/>
        <end position="145"/>
    </location>
</feature>
<accession>A0A545TT28</accession>
<dbReference type="InterPro" id="IPR006015">
    <property type="entry name" value="Universal_stress_UspA"/>
</dbReference>
<evidence type="ECO:0000313" key="3">
    <source>
        <dbReference type="EMBL" id="TQV80375.1"/>
    </source>
</evidence>
<sequence length="275" mass="30406">MAIKTILVHLADDEEHLKRLEVALMLAREQKAHVTALFITTPIGMPAQITGRGASAAYLSEATAQAKIKAEALEQEFKENCERNNVEFSWIITEGDHLDLLARHAHAADLVIASQPTYDSFEDRLRMRLPEELALHSGLPVLILPRDSNIEKIGKRIMIAWKDTRETVRAVRDNISLLVDADKVFVLAVAPDTGDALSLHEVADYIKRHGVNVETQHIANYETSVGETILDAADSCEADLVVLGAHGHSRLRELIMGSVTDHIVKNTELPVVISH</sequence>
<protein>
    <submittedName>
        <fullName evidence="3">Universal stress protein</fullName>
    </submittedName>
</protein>
<dbReference type="EMBL" id="VHSH01000003">
    <property type="protein sequence ID" value="TQV80375.1"/>
    <property type="molecule type" value="Genomic_DNA"/>
</dbReference>
<dbReference type="PANTHER" id="PTHR46268:SF15">
    <property type="entry name" value="UNIVERSAL STRESS PROTEIN HP_0031"/>
    <property type="match status" value="1"/>
</dbReference>